<dbReference type="PROSITE" id="PS51257">
    <property type="entry name" value="PROKAR_LIPOPROTEIN"/>
    <property type="match status" value="1"/>
</dbReference>
<dbReference type="PATRIC" id="fig|1354255.3.peg.4516"/>
<protein>
    <recommendedName>
        <fullName evidence="3">Lipoprotein</fullName>
    </recommendedName>
</protein>
<accession>A0A1B7HGD2</accession>
<name>A0A1B7HGD2_9ENTR</name>
<dbReference type="Proteomes" id="UP000078286">
    <property type="component" value="Unassembled WGS sequence"/>
</dbReference>
<gene>
    <name evidence="1" type="ORF">M979_4384</name>
</gene>
<comment type="caution">
    <text evidence="1">The sequence shown here is derived from an EMBL/GenBank/DDBJ whole genome shotgun (WGS) entry which is preliminary data.</text>
</comment>
<proteinExistence type="predicted"/>
<evidence type="ECO:0008006" key="3">
    <source>
        <dbReference type="Google" id="ProtNLM"/>
    </source>
</evidence>
<evidence type="ECO:0000313" key="1">
    <source>
        <dbReference type="EMBL" id="OAT14698.1"/>
    </source>
</evidence>
<evidence type="ECO:0000313" key="2">
    <source>
        <dbReference type="Proteomes" id="UP000078286"/>
    </source>
</evidence>
<dbReference type="EMBL" id="LXEO01000070">
    <property type="protein sequence ID" value="OAT14698.1"/>
    <property type="molecule type" value="Genomic_DNA"/>
</dbReference>
<organism evidence="1 2">
    <name type="scientific">Buttiauxella noackiae ATCC 51607</name>
    <dbReference type="NCBI Taxonomy" id="1354255"/>
    <lineage>
        <taxon>Bacteria</taxon>
        <taxon>Pseudomonadati</taxon>
        <taxon>Pseudomonadota</taxon>
        <taxon>Gammaproteobacteria</taxon>
        <taxon>Enterobacterales</taxon>
        <taxon>Enterobacteriaceae</taxon>
        <taxon>Buttiauxella</taxon>
    </lineage>
</organism>
<reference evidence="1 2" key="1">
    <citation type="submission" date="2016-04" db="EMBL/GenBank/DDBJ databases">
        <title>ATOL: Assembling a taxonomically balanced genome-scale reconstruction of the evolutionary history of the Enterobacteriaceae.</title>
        <authorList>
            <person name="Plunkett G.III."/>
            <person name="Neeno-Eckwall E.C."/>
            <person name="Glasner J.D."/>
            <person name="Perna N.T."/>
        </authorList>
    </citation>
    <scope>NUCLEOTIDE SEQUENCE [LARGE SCALE GENOMIC DNA]</scope>
    <source>
        <strain evidence="1 2">ATCC 51607</strain>
    </source>
</reference>
<keyword evidence="2" id="KW-1185">Reference proteome</keyword>
<dbReference type="RefSeq" id="WP_064556399.1">
    <property type="nucleotide sequence ID" value="NZ_LXEO01000070.1"/>
</dbReference>
<sequence>MKKLIRIIILLSVAITLSGCLLTNDLVNGSFKYDPSHSYAWNVFVASKQDPWKDKDVSPEDLKLSGNKLYYWGAPDDSSPYNLSNIDLRKLIATYPSPGFDSNDWERSGLIAWLPHELASDKESAIRLYIDTMRNATEAAFRNVNMKSTDNIMDSGYSSVIGTFFKGKSLGKTVYVGASFIDEELGCVDEYRSTVNRPDCGYFMTQHGVSGIYETPSFLKRNSDGKRYLFSGVMGGSILDVSALSRGDTVNTPELARKRLRILQKLSQDLPEWVFIYRAAEQKYGLPALMMNKGTTYFYIR</sequence>
<dbReference type="AlphaFoldDB" id="A0A1B7HGD2"/>